<name>A0ABY4WEP3_9PROT</name>
<dbReference type="Gene3D" id="3.40.190.170">
    <property type="entry name" value="Bacterial extracellular solute-binding protein, family 7"/>
    <property type="match status" value="1"/>
</dbReference>
<evidence type="ECO:0000313" key="4">
    <source>
        <dbReference type="Proteomes" id="UP001056291"/>
    </source>
</evidence>
<organism evidence="3 4">
    <name type="scientific">Sneathiella marina</name>
    <dbReference type="NCBI Taxonomy" id="2950108"/>
    <lineage>
        <taxon>Bacteria</taxon>
        <taxon>Pseudomonadati</taxon>
        <taxon>Pseudomonadota</taxon>
        <taxon>Alphaproteobacteria</taxon>
        <taxon>Sneathiellales</taxon>
        <taxon>Sneathiellaceae</taxon>
        <taxon>Sneathiella</taxon>
    </lineage>
</organism>
<dbReference type="CDD" id="cd13666">
    <property type="entry name" value="PBP2_TRAP_DctP_like_1"/>
    <property type="match status" value="1"/>
</dbReference>
<keyword evidence="1 2" id="KW-0732">Signal</keyword>
<dbReference type="InterPro" id="IPR018389">
    <property type="entry name" value="DctP_fam"/>
</dbReference>
<dbReference type="PANTHER" id="PTHR33376:SF15">
    <property type="entry name" value="BLL6794 PROTEIN"/>
    <property type="match status" value="1"/>
</dbReference>
<dbReference type="InterPro" id="IPR038404">
    <property type="entry name" value="TRAP_DctP_sf"/>
</dbReference>
<dbReference type="EMBL" id="CP098747">
    <property type="protein sequence ID" value="USG63116.1"/>
    <property type="molecule type" value="Genomic_DNA"/>
</dbReference>
<dbReference type="NCBIfam" id="NF037995">
    <property type="entry name" value="TRAP_S1"/>
    <property type="match status" value="1"/>
</dbReference>
<evidence type="ECO:0000256" key="1">
    <source>
        <dbReference type="ARBA" id="ARBA00022729"/>
    </source>
</evidence>
<accession>A0ABY4WEP3</accession>
<feature type="chain" id="PRO_5045582730" evidence="2">
    <location>
        <begin position="28"/>
        <end position="358"/>
    </location>
</feature>
<evidence type="ECO:0000256" key="2">
    <source>
        <dbReference type="SAM" id="SignalP"/>
    </source>
</evidence>
<feature type="signal peptide" evidence="2">
    <location>
        <begin position="1"/>
        <end position="27"/>
    </location>
</feature>
<dbReference type="SUPFAM" id="SSF53850">
    <property type="entry name" value="Periplasmic binding protein-like II"/>
    <property type="match status" value="1"/>
</dbReference>
<gene>
    <name evidence="3" type="ORF">NBZ79_09025</name>
</gene>
<keyword evidence="4" id="KW-1185">Reference proteome</keyword>
<dbReference type="PANTHER" id="PTHR33376">
    <property type="match status" value="1"/>
</dbReference>
<reference evidence="3" key="1">
    <citation type="submission" date="2022-06" db="EMBL/GenBank/DDBJ databases">
        <title>Sneathiella actinostolidae sp. nov., isolated from a sea anemonein the Western Pacific Ocean.</title>
        <authorList>
            <person name="Wei M.J."/>
        </authorList>
    </citation>
    <scope>NUCLEOTIDE SEQUENCE</scope>
    <source>
        <strain evidence="3">PHK-P5</strain>
    </source>
</reference>
<dbReference type="Proteomes" id="UP001056291">
    <property type="component" value="Chromosome"/>
</dbReference>
<proteinExistence type="predicted"/>
<protein>
    <submittedName>
        <fullName evidence="3">C4-dicarboxylate TRAP transporter substrate-binding protein</fullName>
    </submittedName>
</protein>
<dbReference type="RefSeq" id="WP_251937692.1">
    <property type="nucleotide sequence ID" value="NZ_CP098747.1"/>
</dbReference>
<dbReference type="Pfam" id="PF03480">
    <property type="entry name" value="DctP"/>
    <property type="match status" value="1"/>
</dbReference>
<sequence>MLKLATLQKKLVSVLALSGMIMGIAAASAEAIELRYSDIGPPRGPRALSLIWWGEELAKRTNNEVTVKFYWSQSLVKGKETLKAVGSGLTDSGTILGIYTPAELPLWNLSNAPFGVDDEWVGMRTWYEMRQVNEDLIAETKKKNVKILANYTTGSVDILSKEPITSVADVKGKKFRTSGGWTGLFKNLGASTVKVGFGELYQALDRGTVDGTQNYIQAVKAYKQYEVAGHITQISMGQVLGFGLGINLKTYNKLSDANRKILDEVSFEMMEHFAESYATSVSEAKAAMTAGIDGKKVVFHEVSDRDEWIAASADFVPTWKEKVSKKGIDADAFVAQFEEIKAKYEKELAEKGYPWTRN</sequence>
<evidence type="ECO:0000313" key="3">
    <source>
        <dbReference type="EMBL" id="USG63116.1"/>
    </source>
</evidence>